<dbReference type="InterPro" id="IPR038765">
    <property type="entry name" value="Papain-like_cys_pep_sf"/>
</dbReference>
<evidence type="ECO:0000313" key="4">
    <source>
        <dbReference type="EMBL" id="MFD2097893.1"/>
    </source>
</evidence>
<evidence type="ECO:0000256" key="1">
    <source>
        <dbReference type="SAM" id="SignalP"/>
    </source>
</evidence>
<feature type="domain" description="DUF3857" evidence="3">
    <location>
        <begin position="71"/>
        <end position="232"/>
    </location>
</feature>
<dbReference type="SUPFAM" id="SSF54001">
    <property type="entry name" value="Cysteine proteinases"/>
    <property type="match status" value="1"/>
</dbReference>
<accession>A0ABW4XS19</accession>
<dbReference type="InterPro" id="IPR024618">
    <property type="entry name" value="DUF3857"/>
</dbReference>
<dbReference type="Gene3D" id="2.60.40.3140">
    <property type="match status" value="1"/>
</dbReference>
<name>A0ABW4XS19_9GAMM</name>
<evidence type="ECO:0000259" key="2">
    <source>
        <dbReference type="Pfam" id="PF01841"/>
    </source>
</evidence>
<dbReference type="Pfam" id="PF12969">
    <property type="entry name" value="DUF3857"/>
    <property type="match status" value="1"/>
</dbReference>
<dbReference type="Gene3D" id="3.10.620.30">
    <property type="match status" value="1"/>
</dbReference>
<sequence length="673" mass="76895">MYLKWMAGLALGQLLLLVSLQPALADTHWRIDKAPDWVEPVSADLTSAPSTEAVDYLMTDSQVNLTLKEPVEYRHFSYRINDSLGVEENSDIEIAFNPDFETVVLHHARILRDGKEIDRLSTDDIRVTDLEPEAANRIYSGYKQIGLWLKGVSAGDVIDYSYSLVGENPVFDGHASYFFDLGWGIEVGKVSVKVIASKQRPLNYRLINSDVKVSEQVQGSKIIYSVMLRNTTAVLEEGDNPNWEIIYPYLQMTDFNSWKEVTDWSVALFKRGKGKVSGELVEYIEQLKKLPKKQAIEKAIGFSQEKVRYLGIEIAENSHLPHSPAEVFENRYGDCKDKSLLLVTMLDALGVDASPVLVSTHQTKTVGDYLPTYGLFNHAIASFVYQDKRYWVDPTLTHQGTTLESFYQPDYGAALLVKKGNDQLTMMPSHSAEQHTVSVIQQYHASDYISPVRWQIQAEYTGREAERMRYRLAKTGQKRLSQEYLNYYAQLNEGIESLGAIEIEDDRLINKIVVKEEYLLPKFWKLDQSSSNSNFHFYSDLTDSYLKLPQQVNRSQHLNLYGPVTITQRSELWLPKHVYFITEDEQEVVENDYIRYTIDLTSENRKLILSHQYVTKQETVPPSASAEHIAILREARKYLEYSSSVNNVTSDPSMDAVKALLGHIHQQQTRLAK</sequence>
<dbReference type="InterPro" id="IPR002931">
    <property type="entry name" value="Transglutaminase-like"/>
</dbReference>
<protein>
    <submittedName>
        <fullName evidence="4">DUF3857 domain-containing transglutaminase family protein</fullName>
    </submittedName>
</protein>
<gene>
    <name evidence="4" type="ORF">ACFSJ3_18045</name>
</gene>
<feature type="chain" id="PRO_5045222255" evidence="1">
    <location>
        <begin position="26"/>
        <end position="673"/>
    </location>
</feature>
<reference evidence="5" key="1">
    <citation type="journal article" date="2019" name="Int. J. Syst. Evol. Microbiol.">
        <title>The Global Catalogue of Microorganisms (GCM) 10K type strain sequencing project: providing services to taxonomists for standard genome sequencing and annotation.</title>
        <authorList>
            <consortium name="The Broad Institute Genomics Platform"/>
            <consortium name="The Broad Institute Genome Sequencing Center for Infectious Disease"/>
            <person name="Wu L."/>
            <person name="Ma J."/>
        </authorList>
    </citation>
    <scope>NUCLEOTIDE SEQUENCE [LARGE SCALE GENOMIC DNA]</scope>
    <source>
        <strain evidence="5">CGMCC 1.10992</strain>
    </source>
</reference>
<organism evidence="4 5">
    <name type="scientific">Corallincola platygyrae</name>
    <dbReference type="NCBI Taxonomy" id="1193278"/>
    <lineage>
        <taxon>Bacteria</taxon>
        <taxon>Pseudomonadati</taxon>
        <taxon>Pseudomonadota</taxon>
        <taxon>Gammaproteobacteria</taxon>
        <taxon>Alteromonadales</taxon>
        <taxon>Psychromonadaceae</taxon>
        <taxon>Corallincola</taxon>
    </lineage>
</organism>
<keyword evidence="5" id="KW-1185">Reference proteome</keyword>
<dbReference type="RefSeq" id="WP_345340031.1">
    <property type="nucleotide sequence ID" value="NZ_BAABLI010000013.1"/>
</dbReference>
<feature type="domain" description="Transglutaminase-like" evidence="2">
    <location>
        <begin position="292"/>
        <end position="392"/>
    </location>
</feature>
<dbReference type="Pfam" id="PF01841">
    <property type="entry name" value="Transglut_core"/>
    <property type="match status" value="1"/>
</dbReference>
<keyword evidence="1" id="KW-0732">Signal</keyword>
<evidence type="ECO:0000313" key="5">
    <source>
        <dbReference type="Proteomes" id="UP001597380"/>
    </source>
</evidence>
<feature type="signal peptide" evidence="1">
    <location>
        <begin position="1"/>
        <end position="25"/>
    </location>
</feature>
<dbReference type="Proteomes" id="UP001597380">
    <property type="component" value="Unassembled WGS sequence"/>
</dbReference>
<proteinExistence type="predicted"/>
<dbReference type="EMBL" id="JBHUHT010000030">
    <property type="protein sequence ID" value="MFD2097893.1"/>
    <property type="molecule type" value="Genomic_DNA"/>
</dbReference>
<evidence type="ECO:0000259" key="3">
    <source>
        <dbReference type="Pfam" id="PF12969"/>
    </source>
</evidence>
<comment type="caution">
    <text evidence="4">The sequence shown here is derived from an EMBL/GenBank/DDBJ whole genome shotgun (WGS) entry which is preliminary data.</text>
</comment>